<protein>
    <submittedName>
        <fullName evidence="1">Uncharacterized protein</fullName>
    </submittedName>
</protein>
<proteinExistence type="predicted"/>
<dbReference type="EMBL" id="CAEY01000813">
    <property type="status" value="NOT_ANNOTATED_CDS"/>
    <property type="molecule type" value="Genomic_DNA"/>
</dbReference>
<reference evidence="1" key="2">
    <citation type="submission" date="2015-06" db="UniProtKB">
        <authorList>
            <consortium name="EnsemblMetazoa"/>
        </authorList>
    </citation>
    <scope>IDENTIFICATION</scope>
</reference>
<sequence>MLAGLTAKTLDQASKHQRDLLVNINGENTSLADFGESTIEALVSLFTDGLIRMYVGALSISSAAIRDLQSLQANTISSFCTKLPLPESIDTENPVTTLTTLINYVNSLSPVSPSAVNNATNSN</sequence>
<reference evidence="2" key="1">
    <citation type="submission" date="2011-08" db="EMBL/GenBank/DDBJ databases">
        <authorList>
            <person name="Rombauts S."/>
        </authorList>
    </citation>
    <scope>NUCLEOTIDE SEQUENCE</scope>
    <source>
        <strain evidence="2">London</strain>
    </source>
</reference>
<dbReference type="HOGENOM" id="CLU_2018136_0_0_1"/>
<dbReference type="EnsemblMetazoa" id="tetur02g09190.1">
    <property type="protein sequence ID" value="tetur02g09190.1"/>
    <property type="gene ID" value="tetur02g09190"/>
</dbReference>
<name>T1JWR3_TETUR</name>
<accession>T1JWR3</accession>
<evidence type="ECO:0000313" key="2">
    <source>
        <dbReference type="Proteomes" id="UP000015104"/>
    </source>
</evidence>
<dbReference type="Proteomes" id="UP000015104">
    <property type="component" value="Unassembled WGS sequence"/>
</dbReference>
<evidence type="ECO:0000313" key="1">
    <source>
        <dbReference type="EnsemblMetazoa" id="tetur02g09190.1"/>
    </source>
</evidence>
<keyword evidence="2" id="KW-1185">Reference proteome</keyword>
<dbReference type="AlphaFoldDB" id="T1JWR3"/>
<organism evidence="1 2">
    <name type="scientific">Tetranychus urticae</name>
    <name type="common">Two-spotted spider mite</name>
    <dbReference type="NCBI Taxonomy" id="32264"/>
    <lineage>
        <taxon>Eukaryota</taxon>
        <taxon>Metazoa</taxon>
        <taxon>Ecdysozoa</taxon>
        <taxon>Arthropoda</taxon>
        <taxon>Chelicerata</taxon>
        <taxon>Arachnida</taxon>
        <taxon>Acari</taxon>
        <taxon>Acariformes</taxon>
        <taxon>Trombidiformes</taxon>
        <taxon>Prostigmata</taxon>
        <taxon>Eleutherengona</taxon>
        <taxon>Raphignathae</taxon>
        <taxon>Tetranychoidea</taxon>
        <taxon>Tetranychidae</taxon>
        <taxon>Tetranychus</taxon>
    </lineage>
</organism>